<evidence type="ECO:0000256" key="2">
    <source>
        <dbReference type="ARBA" id="ARBA00022676"/>
    </source>
</evidence>
<dbReference type="InterPro" id="IPR058980">
    <property type="entry name" value="Glyco_transf_N"/>
</dbReference>
<dbReference type="InterPro" id="IPR002213">
    <property type="entry name" value="UDP_glucos_trans"/>
</dbReference>
<evidence type="ECO:0000313" key="9">
    <source>
        <dbReference type="Proteomes" id="UP000231279"/>
    </source>
</evidence>
<proteinExistence type="inferred from homology"/>
<feature type="coiled-coil region" evidence="6">
    <location>
        <begin position="414"/>
        <end position="449"/>
    </location>
</feature>
<dbReference type="PANTHER" id="PTHR48044">
    <property type="entry name" value="GLYCOSYLTRANSFERASE"/>
    <property type="match status" value="1"/>
</dbReference>
<evidence type="ECO:0000256" key="1">
    <source>
        <dbReference type="ARBA" id="ARBA00009995"/>
    </source>
</evidence>
<dbReference type="PANTHER" id="PTHR48044:SF82">
    <property type="entry name" value="GLYCOSYLTRANSFERASE"/>
    <property type="match status" value="1"/>
</dbReference>
<comment type="caution">
    <text evidence="8">The sequence shown here is derived from an EMBL/GenBank/DDBJ whole genome shotgun (WGS) entry which is preliminary data.</text>
</comment>
<dbReference type="PROSITE" id="PS00375">
    <property type="entry name" value="UDPGT"/>
    <property type="match status" value="1"/>
</dbReference>
<reference evidence="9" key="1">
    <citation type="journal article" date="2018" name="Gigascience">
        <title>Genome assembly of the Pink Ipe (Handroanthus impetiginosus, Bignoniaceae), a highly valued, ecologically keystone Neotropical timber forest tree.</title>
        <authorList>
            <person name="Silva-Junior O.B."/>
            <person name="Grattapaglia D."/>
            <person name="Novaes E."/>
            <person name="Collevatti R.G."/>
        </authorList>
    </citation>
    <scope>NUCLEOTIDE SEQUENCE [LARGE SCALE GENOMIC DNA]</scope>
    <source>
        <strain evidence="9">cv. UFG-1</strain>
    </source>
</reference>
<dbReference type="EMBL" id="NKXS01007459">
    <property type="protein sequence ID" value="PIM99639.1"/>
    <property type="molecule type" value="Genomic_DNA"/>
</dbReference>
<dbReference type="Proteomes" id="UP000231279">
    <property type="component" value="Unassembled WGS sequence"/>
</dbReference>
<evidence type="ECO:0000259" key="7">
    <source>
        <dbReference type="Pfam" id="PF26168"/>
    </source>
</evidence>
<dbReference type="GO" id="GO:0008194">
    <property type="term" value="F:UDP-glycosyltransferase activity"/>
    <property type="evidence" value="ECO:0007669"/>
    <property type="project" value="InterPro"/>
</dbReference>
<comment type="similarity">
    <text evidence="1 4">Belongs to the UDP-glycosyltransferase family.</text>
</comment>
<dbReference type="AlphaFoldDB" id="A0A2G9G406"/>
<dbReference type="OrthoDB" id="5835829at2759"/>
<evidence type="ECO:0000256" key="4">
    <source>
        <dbReference type="RuleBase" id="RU003718"/>
    </source>
</evidence>
<evidence type="ECO:0000256" key="3">
    <source>
        <dbReference type="ARBA" id="ARBA00022679"/>
    </source>
</evidence>
<accession>A0A2G9G406</accession>
<name>A0A2G9G406_9LAMI</name>
<keyword evidence="6" id="KW-0175">Coiled coil</keyword>
<feature type="domain" description="Glycosyltransferase N-terminal" evidence="7">
    <location>
        <begin position="8"/>
        <end position="236"/>
    </location>
</feature>
<dbReference type="EC" id="2.4.1.-" evidence="5"/>
<gene>
    <name evidence="8" type="ORF">CDL12_27865</name>
</gene>
<keyword evidence="3 4" id="KW-0808">Transferase</keyword>
<dbReference type="FunFam" id="3.40.50.2000:FF:000060">
    <property type="entry name" value="Glycosyltransferase"/>
    <property type="match status" value="1"/>
</dbReference>
<keyword evidence="9" id="KW-1185">Reference proteome</keyword>
<dbReference type="InterPro" id="IPR035595">
    <property type="entry name" value="UDP_glycos_trans_CS"/>
</dbReference>
<organism evidence="8 9">
    <name type="scientific">Handroanthus impetiginosus</name>
    <dbReference type="NCBI Taxonomy" id="429701"/>
    <lineage>
        <taxon>Eukaryota</taxon>
        <taxon>Viridiplantae</taxon>
        <taxon>Streptophyta</taxon>
        <taxon>Embryophyta</taxon>
        <taxon>Tracheophyta</taxon>
        <taxon>Spermatophyta</taxon>
        <taxon>Magnoliopsida</taxon>
        <taxon>eudicotyledons</taxon>
        <taxon>Gunneridae</taxon>
        <taxon>Pentapetalae</taxon>
        <taxon>asterids</taxon>
        <taxon>lamiids</taxon>
        <taxon>Lamiales</taxon>
        <taxon>Bignoniaceae</taxon>
        <taxon>Crescentiina</taxon>
        <taxon>Tabebuia alliance</taxon>
        <taxon>Handroanthus</taxon>
    </lineage>
</organism>
<dbReference type="CDD" id="cd03784">
    <property type="entry name" value="GT1_Gtf-like"/>
    <property type="match status" value="1"/>
</dbReference>
<evidence type="ECO:0000313" key="8">
    <source>
        <dbReference type="EMBL" id="PIM99639.1"/>
    </source>
</evidence>
<evidence type="ECO:0000256" key="5">
    <source>
        <dbReference type="RuleBase" id="RU362057"/>
    </source>
</evidence>
<sequence length="456" mass="51497">MEKEQSKFTILMFPWLAYSHVLPFLELSKRLSKRNFYIYFCSSSVNLDSIKNNVQKDLSSDASIDLIELHVPSLPQLPPKFHTTKNLPQNLFPILLKAFQMSTSSFSEILSNLKPDLLVYDFFQPWAPKLASSQGIPSIYFATSGAAPFSFYYHMHTYGSSPAFPYQEIYLLDHEKVDVRAPIEPIVKEAEEDFAFGNFRLSSGIVLIKSLNGIEGKYIEYLSVLSHKKVVPTGPLLQEFNEDDDENDEKSLEILQWLSEKDPFSTVFVCFGSETFLSNEQILEIAKGLELCEMNFIWVVKFSTVCIEEELLEGFLGRVKERGLVLKEWAPQAKILSHSGIGGFVSHCGWSSTMESIYYGVPIIALPMKFDQPINARLVVEAGTGVEVERCENGQFCGEEVAKAISMVLTGKDGEDLRLRVRNLREKMKKEEEERVSEVVEELSLLCNKSKGGGGV</sequence>
<dbReference type="Pfam" id="PF26168">
    <property type="entry name" value="Glyco_transf_N"/>
    <property type="match status" value="1"/>
</dbReference>
<dbReference type="GO" id="GO:0016138">
    <property type="term" value="P:glycoside biosynthetic process"/>
    <property type="evidence" value="ECO:0007669"/>
    <property type="project" value="UniProtKB-ARBA"/>
</dbReference>
<evidence type="ECO:0000256" key="6">
    <source>
        <dbReference type="SAM" id="Coils"/>
    </source>
</evidence>
<keyword evidence="2 4" id="KW-0328">Glycosyltransferase</keyword>
<dbReference type="Gene3D" id="3.40.50.2000">
    <property type="entry name" value="Glycogen Phosphorylase B"/>
    <property type="match status" value="2"/>
</dbReference>
<dbReference type="SUPFAM" id="SSF53756">
    <property type="entry name" value="UDP-Glycosyltransferase/glycogen phosphorylase"/>
    <property type="match status" value="1"/>
</dbReference>
<protein>
    <recommendedName>
        <fullName evidence="5">Glycosyltransferase</fullName>
        <ecNumber evidence="5">2.4.1.-</ecNumber>
    </recommendedName>
</protein>
<dbReference type="Pfam" id="PF00201">
    <property type="entry name" value="UDPGT"/>
    <property type="match status" value="1"/>
</dbReference>